<evidence type="ECO:0000313" key="2">
    <source>
        <dbReference type="Proteomes" id="UP001617907"/>
    </source>
</evidence>
<dbReference type="Proteomes" id="UP001617907">
    <property type="component" value="Unassembled WGS sequence"/>
</dbReference>
<proteinExistence type="predicted"/>
<evidence type="ECO:0000313" key="1">
    <source>
        <dbReference type="EMBL" id="MFJ6038634.1"/>
    </source>
</evidence>
<keyword evidence="2" id="KW-1185">Reference proteome</keyword>
<gene>
    <name evidence="1" type="ORF">ACIQFM_20515</name>
</gene>
<accession>A0ABW8HCZ5</accession>
<protein>
    <submittedName>
        <fullName evidence="1">Uncharacterized protein</fullName>
    </submittedName>
</protein>
<reference evidence="1 2" key="1">
    <citation type="submission" date="2024-10" db="EMBL/GenBank/DDBJ databases">
        <title>The Natural Products Discovery Center: Release of the First 8490 Sequenced Strains for Exploring Actinobacteria Biosynthetic Diversity.</title>
        <authorList>
            <person name="Kalkreuter E."/>
            <person name="Kautsar S.A."/>
            <person name="Yang D."/>
            <person name="Bader C.D."/>
            <person name="Teijaro C.N."/>
            <person name="Fluegel L."/>
            <person name="Davis C.M."/>
            <person name="Simpson J.R."/>
            <person name="Lauterbach L."/>
            <person name="Steele A.D."/>
            <person name="Gui C."/>
            <person name="Meng S."/>
            <person name="Li G."/>
            <person name="Viehrig K."/>
            <person name="Ye F."/>
            <person name="Su P."/>
            <person name="Kiefer A.F."/>
            <person name="Nichols A."/>
            <person name="Cepeda A.J."/>
            <person name="Yan W."/>
            <person name="Fan B."/>
            <person name="Jiang Y."/>
            <person name="Adhikari A."/>
            <person name="Zheng C.-J."/>
            <person name="Schuster L."/>
            <person name="Cowan T.M."/>
            <person name="Smanski M.J."/>
            <person name="Chevrette M.G."/>
            <person name="De Carvalho L.P.S."/>
            <person name="Shen B."/>
        </authorList>
    </citation>
    <scope>NUCLEOTIDE SEQUENCE [LARGE SCALE GENOMIC DNA]</scope>
    <source>
        <strain evidence="1 2">NPDC093086</strain>
    </source>
</reference>
<dbReference type="RefSeq" id="WP_350890339.1">
    <property type="nucleotide sequence ID" value="NZ_JBEOTR010000006.1"/>
</dbReference>
<dbReference type="EMBL" id="JBIVPC010000010">
    <property type="protein sequence ID" value="MFJ6038634.1"/>
    <property type="molecule type" value="Genomic_DNA"/>
</dbReference>
<name>A0ABW8HCZ5_9ACTN</name>
<comment type="caution">
    <text evidence="1">The sequence shown here is derived from an EMBL/GenBank/DDBJ whole genome shotgun (WGS) entry which is preliminary data.</text>
</comment>
<organism evidence="1 2">
    <name type="scientific">Streptomyces ardesiacus</name>
    <dbReference type="NCBI Taxonomy" id="285564"/>
    <lineage>
        <taxon>Bacteria</taxon>
        <taxon>Bacillati</taxon>
        <taxon>Actinomycetota</taxon>
        <taxon>Actinomycetes</taxon>
        <taxon>Kitasatosporales</taxon>
        <taxon>Streptomycetaceae</taxon>
        <taxon>Streptomyces</taxon>
    </lineage>
</organism>
<sequence>MARFEHTVTLAPVPRRWLESCVAMLHDLAQDTEAEAGRLLLPDGRPLPGLVLEQGRHLRPGARYRSVPAEDGEPEADQCVTVLAWDRRRKTALEIVTVEDDRGHPVRIDCALGLTSAERPREASLSATLSTSGRKRAKYLGGTGRVDLDLAGWWQASGTGRRPSRAPLRGTLTHALARVTVTVVPRPAPDGRWRVTVKARVRGRSFARPLLPLAAAVLGRHARREAAAALDRAAAAWNTHVPALVRKDAGRLRAEVADALLDP</sequence>